<dbReference type="Gene3D" id="2.60.120.260">
    <property type="entry name" value="Galactose-binding domain-like"/>
    <property type="match status" value="1"/>
</dbReference>
<organism evidence="2 3">
    <name type="scientific">Tritrichomonas musculus</name>
    <dbReference type="NCBI Taxonomy" id="1915356"/>
    <lineage>
        <taxon>Eukaryota</taxon>
        <taxon>Metamonada</taxon>
        <taxon>Parabasalia</taxon>
        <taxon>Tritrichomonadida</taxon>
        <taxon>Tritrichomonadidae</taxon>
        <taxon>Tritrichomonas</taxon>
    </lineage>
</organism>
<dbReference type="Proteomes" id="UP001470230">
    <property type="component" value="Unassembled WGS sequence"/>
</dbReference>
<reference evidence="2 3" key="1">
    <citation type="submission" date="2024-04" db="EMBL/GenBank/DDBJ databases">
        <title>Tritrichomonas musculus Genome.</title>
        <authorList>
            <person name="Alves-Ferreira E."/>
            <person name="Grigg M."/>
            <person name="Lorenzi H."/>
            <person name="Galac M."/>
        </authorList>
    </citation>
    <scope>NUCLEOTIDE SEQUENCE [LARGE SCALE GENOMIC DNA]</scope>
    <source>
        <strain evidence="2 3">EAF2021</strain>
    </source>
</reference>
<dbReference type="EMBL" id="JAPFFF010000006">
    <property type="protein sequence ID" value="KAK8887458.1"/>
    <property type="molecule type" value="Genomic_DNA"/>
</dbReference>
<dbReference type="SUPFAM" id="SSF49785">
    <property type="entry name" value="Galactose-binding domain-like"/>
    <property type="match status" value="1"/>
</dbReference>
<comment type="caution">
    <text evidence="2">The sequence shown here is derived from an EMBL/GenBank/DDBJ whole genome shotgun (WGS) entry which is preliminary data.</text>
</comment>
<proteinExistence type="predicted"/>
<feature type="coiled-coil region" evidence="1">
    <location>
        <begin position="121"/>
        <end position="155"/>
    </location>
</feature>
<keyword evidence="1" id="KW-0175">Coiled coil</keyword>
<evidence type="ECO:0000313" key="2">
    <source>
        <dbReference type="EMBL" id="KAK8887458.1"/>
    </source>
</evidence>
<accession>A0ABR2K9B7</accession>
<evidence type="ECO:0008006" key="4">
    <source>
        <dbReference type="Google" id="ProtNLM"/>
    </source>
</evidence>
<protein>
    <recommendedName>
        <fullName evidence="4">F5/8 type C domain-containing protein</fullName>
    </recommendedName>
</protein>
<evidence type="ECO:0000313" key="3">
    <source>
        <dbReference type="Proteomes" id="UP001470230"/>
    </source>
</evidence>
<evidence type="ECO:0000256" key="1">
    <source>
        <dbReference type="SAM" id="Coils"/>
    </source>
</evidence>
<dbReference type="InterPro" id="IPR008979">
    <property type="entry name" value="Galactose-bd-like_sf"/>
</dbReference>
<name>A0ABR2K9B7_9EUKA</name>
<gene>
    <name evidence="2" type="ORF">M9Y10_038503</name>
</gene>
<keyword evidence="3" id="KW-1185">Reference proteome</keyword>
<sequence length="456" mass="53670">MNKQTIILSAAGLKNLITNKEDEEFIFNFGEKKLKMNKLFAEFISPRVSHIHQCDPTINFLNLSDFPHNNKDSSKVHQILTELGSESFLTQISNLAEGGRIEIEDNGLKRLIKYFSILVNNEELFQKINEIDKATEKEEKNIKELLEEVEFLYDMNPTFRCHYDSDLIDEISSKLSKNDDKELKAIPKKILHLILHSEHFKFEDSDFLFDIINEIFSREKNEEYEEYDITSFYEMIDFTKMSQRKFEKFISNLDYRELTLSLWQKLCEILLIHKEENKINKIEFDGQPDHRFNGIIHHLQGSEKTNICDRGIINATSSTYKSDHPPKCAVDFESDSYFWSNDDNDWLKYDFKKKKIRPTHYSIKTRNDNDGWNPINWFIEVSNTGRDDDWRVIDSREGVTSVSKRNQSDTFDISASLSDNEYFRYIRFRCNGNTSGAVNNTWLAISSLEYFGNLKE</sequence>